<dbReference type="Proteomes" id="UP000027222">
    <property type="component" value="Unassembled WGS sequence"/>
</dbReference>
<feature type="compositionally biased region" description="Polar residues" evidence="1">
    <location>
        <begin position="143"/>
        <end position="152"/>
    </location>
</feature>
<keyword evidence="2" id="KW-0732">Signal</keyword>
<proteinExistence type="predicted"/>
<name>A0A067SCY5_GALM3</name>
<protein>
    <submittedName>
        <fullName evidence="3">Uncharacterized protein</fullName>
    </submittedName>
</protein>
<evidence type="ECO:0000313" key="4">
    <source>
        <dbReference type="Proteomes" id="UP000027222"/>
    </source>
</evidence>
<feature type="signal peptide" evidence="2">
    <location>
        <begin position="1"/>
        <end position="19"/>
    </location>
</feature>
<evidence type="ECO:0000256" key="1">
    <source>
        <dbReference type="SAM" id="MobiDB-lite"/>
    </source>
</evidence>
<feature type="region of interest" description="Disordered" evidence="1">
    <location>
        <begin position="103"/>
        <end position="183"/>
    </location>
</feature>
<dbReference type="HOGENOM" id="CLU_1255922_0_0_1"/>
<evidence type="ECO:0000313" key="3">
    <source>
        <dbReference type="EMBL" id="KDR68790.1"/>
    </source>
</evidence>
<evidence type="ECO:0000256" key="2">
    <source>
        <dbReference type="SAM" id="SignalP"/>
    </source>
</evidence>
<accession>A0A067SCY5</accession>
<dbReference type="AlphaFoldDB" id="A0A067SCY5"/>
<organism evidence="3 4">
    <name type="scientific">Galerina marginata (strain CBS 339.88)</name>
    <dbReference type="NCBI Taxonomy" id="685588"/>
    <lineage>
        <taxon>Eukaryota</taxon>
        <taxon>Fungi</taxon>
        <taxon>Dikarya</taxon>
        <taxon>Basidiomycota</taxon>
        <taxon>Agaricomycotina</taxon>
        <taxon>Agaricomycetes</taxon>
        <taxon>Agaricomycetidae</taxon>
        <taxon>Agaricales</taxon>
        <taxon>Agaricineae</taxon>
        <taxon>Strophariaceae</taxon>
        <taxon>Galerina</taxon>
    </lineage>
</organism>
<sequence length="183" mass="19295">MKFAIVNVAVICFATLAYAAPLMDASDVLETLGFHSSGPNVKQAAKNFVNEAHHGGQLSTAASGGSSAKTVKSNNAFHLDRQQPTNSHGSHKVAVQLNHGSPSTVGQVAIHKGHQPSSSKVAQKLRHSVQTGKETHINHPGSKKSSNIQKNHAASAAKSQRHSQARKSGESRAKSGVFKKGRK</sequence>
<feature type="chain" id="PRO_5001645701" evidence="2">
    <location>
        <begin position="20"/>
        <end position="183"/>
    </location>
</feature>
<reference evidence="4" key="1">
    <citation type="journal article" date="2014" name="Proc. Natl. Acad. Sci. U.S.A.">
        <title>Extensive sampling of basidiomycete genomes demonstrates inadequacy of the white-rot/brown-rot paradigm for wood decay fungi.</title>
        <authorList>
            <person name="Riley R."/>
            <person name="Salamov A.A."/>
            <person name="Brown D.W."/>
            <person name="Nagy L.G."/>
            <person name="Floudas D."/>
            <person name="Held B.W."/>
            <person name="Levasseur A."/>
            <person name="Lombard V."/>
            <person name="Morin E."/>
            <person name="Otillar R."/>
            <person name="Lindquist E.A."/>
            <person name="Sun H."/>
            <person name="LaButti K.M."/>
            <person name="Schmutz J."/>
            <person name="Jabbour D."/>
            <person name="Luo H."/>
            <person name="Baker S.E."/>
            <person name="Pisabarro A.G."/>
            <person name="Walton J.D."/>
            <person name="Blanchette R.A."/>
            <person name="Henrissat B."/>
            <person name="Martin F."/>
            <person name="Cullen D."/>
            <person name="Hibbett D.S."/>
            <person name="Grigoriev I.V."/>
        </authorList>
    </citation>
    <scope>NUCLEOTIDE SEQUENCE [LARGE SCALE GENOMIC DNA]</scope>
    <source>
        <strain evidence="4">CBS 339.88</strain>
    </source>
</reference>
<dbReference type="OrthoDB" id="3057863at2759"/>
<gene>
    <name evidence="3" type="ORF">GALMADRAFT_1030637</name>
</gene>
<dbReference type="EMBL" id="KL142406">
    <property type="protein sequence ID" value="KDR68790.1"/>
    <property type="molecule type" value="Genomic_DNA"/>
</dbReference>
<keyword evidence="4" id="KW-1185">Reference proteome</keyword>